<keyword evidence="2" id="KW-0378">Hydrolase</keyword>
<reference evidence="2 3" key="1">
    <citation type="journal article" date="2019" name="Int. J. Syst. Evol. Microbiol.">
        <title>The Global Catalogue of Microorganisms (GCM) 10K type strain sequencing project: providing services to taxonomists for standard genome sequencing and annotation.</title>
        <authorList>
            <consortium name="The Broad Institute Genomics Platform"/>
            <consortium name="The Broad Institute Genome Sequencing Center for Infectious Disease"/>
            <person name="Wu L."/>
            <person name="Ma J."/>
        </authorList>
    </citation>
    <scope>NUCLEOTIDE SEQUENCE [LARGE SCALE GENOMIC DNA]</scope>
    <source>
        <strain evidence="2 3">JCM 14942</strain>
    </source>
</reference>
<dbReference type="PRINTS" id="PR00412">
    <property type="entry name" value="EPOXHYDRLASE"/>
</dbReference>
<dbReference type="InterPro" id="IPR000639">
    <property type="entry name" value="Epox_hydrolase-like"/>
</dbReference>
<dbReference type="InterPro" id="IPR050228">
    <property type="entry name" value="Carboxylesterase_BioH"/>
</dbReference>
<evidence type="ECO:0000313" key="2">
    <source>
        <dbReference type="EMBL" id="GAA1504779.1"/>
    </source>
</evidence>
<dbReference type="EMBL" id="BAAAOR010000004">
    <property type="protein sequence ID" value="GAA1504779.1"/>
    <property type="molecule type" value="Genomic_DNA"/>
</dbReference>
<dbReference type="InterPro" id="IPR029058">
    <property type="entry name" value="AB_hydrolase_fold"/>
</dbReference>
<comment type="caution">
    <text evidence="2">The sequence shown here is derived from an EMBL/GenBank/DDBJ whole genome shotgun (WGS) entry which is preliminary data.</text>
</comment>
<protein>
    <submittedName>
        <fullName evidence="2">Alpha/beta hydrolase</fullName>
    </submittedName>
</protein>
<dbReference type="SUPFAM" id="SSF53474">
    <property type="entry name" value="alpha/beta-Hydrolases"/>
    <property type="match status" value="1"/>
</dbReference>
<evidence type="ECO:0000259" key="1">
    <source>
        <dbReference type="Pfam" id="PF00561"/>
    </source>
</evidence>
<organism evidence="2 3">
    <name type="scientific">Nocardioides humi</name>
    <dbReference type="NCBI Taxonomy" id="449461"/>
    <lineage>
        <taxon>Bacteria</taxon>
        <taxon>Bacillati</taxon>
        <taxon>Actinomycetota</taxon>
        <taxon>Actinomycetes</taxon>
        <taxon>Propionibacteriales</taxon>
        <taxon>Nocardioidaceae</taxon>
        <taxon>Nocardioides</taxon>
    </lineage>
</organism>
<dbReference type="InterPro" id="IPR000073">
    <property type="entry name" value="AB_hydrolase_1"/>
</dbReference>
<dbReference type="GO" id="GO:0016787">
    <property type="term" value="F:hydrolase activity"/>
    <property type="evidence" value="ECO:0007669"/>
    <property type="project" value="UniProtKB-KW"/>
</dbReference>
<dbReference type="PANTHER" id="PTHR43194:SF2">
    <property type="entry name" value="PEROXISOMAL MEMBRANE PROTEIN LPX1"/>
    <property type="match status" value="1"/>
</dbReference>
<name>A0ABN1ZUP6_9ACTN</name>
<proteinExistence type="predicted"/>
<accession>A0ABN1ZUP6</accession>
<gene>
    <name evidence="2" type="ORF">GCM10009788_05330</name>
</gene>
<dbReference type="Gene3D" id="3.40.50.1820">
    <property type="entry name" value="alpha/beta hydrolase"/>
    <property type="match status" value="1"/>
</dbReference>
<evidence type="ECO:0000313" key="3">
    <source>
        <dbReference type="Proteomes" id="UP001500842"/>
    </source>
</evidence>
<dbReference type="Pfam" id="PF00561">
    <property type="entry name" value="Abhydrolase_1"/>
    <property type="match status" value="1"/>
</dbReference>
<dbReference type="RefSeq" id="WP_344110992.1">
    <property type="nucleotide sequence ID" value="NZ_BAAAOR010000004.1"/>
</dbReference>
<feature type="domain" description="AB hydrolase-1" evidence="1">
    <location>
        <begin position="25"/>
        <end position="262"/>
    </location>
</feature>
<dbReference type="Proteomes" id="UP001500842">
    <property type="component" value="Unassembled WGS sequence"/>
</dbReference>
<dbReference type="PANTHER" id="PTHR43194">
    <property type="entry name" value="HYDROLASE ALPHA/BETA FOLD FAMILY"/>
    <property type="match status" value="1"/>
</dbReference>
<sequence length="278" mass="29695">MTTVRTSDGVRLHHTDTGPGTTGTTVVLVAGFMASAFTWQLQVDALAAAGHRVVCLDRRNHGLSDFPAYGQRMGRHGQDLHEALTQLAIDDAVVVGGSQGASTVWACLDLHGTDRIRAVVSVDQTPRMLNGDGWEHGFYGYDRTNAGTYFSAEIPATGRGAGPERTLATLAVLARRVGGDPQEAMAALMPGLHPVTLPLLQDHALQDWRDVVARADVPVLMVAGADSQYWPAEHAEITAASTTRGRAVVLDDCGHAANLDRPEEFNAALLAFLEDVVR</sequence>
<keyword evidence="3" id="KW-1185">Reference proteome</keyword>